<dbReference type="GO" id="GO:0004174">
    <property type="term" value="F:electron-transferring-flavoprotein dehydrogenase activity"/>
    <property type="evidence" value="ECO:0007669"/>
    <property type="project" value="TreeGrafter"/>
</dbReference>
<proteinExistence type="predicted"/>
<protein>
    <submittedName>
        <fullName evidence="2">FAD/NAD(P)-binding domain-containing protein</fullName>
    </submittedName>
</protein>
<evidence type="ECO:0000313" key="2">
    <source>
        <dbReference type="EMBL" id="KIY50337.1"/>
    </source>
</evidence>
<keyword evidence="3" id="KW-1185">Reference proteome</keyword>
<name>A0A0D7AFZ3_9AGAR</name>
<organism evidence="2 3">
    <name type="scientific">Fistulina hepatica ATCC 64428</name>
    <dbReference type="NCBI Taxonomy" id="1128425"/>
    <lineage>
        <taxon>Eukaryota</taxon>
        <taxon>Fungi</taxon>
        <taxon>Dikarya</taxon>
        <taxon>Basidiomycota</taxon>
        <taxon>Agaricomycotina</taxon>
        <taxon>Agaricomycetes</taxon>
        <taxon>Agaricomycetidae</taxon>
        <taxon>Agaricales</taxon>
        <taxon>Fistulinaceae</taxon>
        <taxon>Fistulina</taxon>
    </lineage>
</organism>
<dbReference type="GO" id="GO:0005737">
    <property type="term" value="C:cytoplasm"/>
    <property type="evidence" value="ECO:0007669"/>
    <property type="project" value="TreeGrafter"/>
</dbReference>
<dbReference type="PRINTS" id="PR00368">
    <property type="entry name" value="FADPNR"/>
</dbReference>
<dbReference type="PANTHER" id="PTHR43735:SF11">
    <property type="entry name" value="HYPOTHETICAL OXIDOREDUCTASE (EUROFUNG)"/>
    <property type="match status" value="1"/>
</dbReference>
<feature type="domain" description="FAD/NAD(P)-binding" evidence="1">
    <location>
        <begin position="10"/>
        <end position="301"/>
    </location>
</feature>
<dbReference type="GO" id="GO:0050660">
    <property type="term" value="F:flavin adenine dinucleotide binding"/>
    <property type="evidence" value="ECO:0007669"/>
    <property type="project" value="TreeGrafter"/>
</dbReference>
<accession>A0A0D7AFZ3</accession>
<dbReference type="Pfam" id="PF07992">
    <property type="entry name" value="Pyr_redox_2"/>
    <property type="match status" value="1"/>
</dbReference>
<dbReference type="OrthoDB" id="202203at2759"/>
<dbReference type="InterPro" id="IPR023753">
    <property type="entry name" value="FAD/NAD-binding_dom"/>
</dbReference>
<gene>
    <name evidence="2" type="ORF">FISHEDRAFT_39395</name>
</gene>
<dbReference type="Gene3D" id="3.50.50.100">
    <property type="match status" value="2"/>
</dbReference>
<dbReference type="AlphaFoldDB" id="A0A0D7AFZ3"/>
<dbReference type="Proteomes" id="UP000054144">
    <property type="component" value="Unassembled WGS sequence"/>
</dbReference>
<dbReference type="Gene3D" id="3.50.50.60">
    <property type="entry name" value="FAD/NAD(P)-binding domain"/>
    <property type="match status" value="1"/>
</dbReference>
<dbReference type="InterPro" id="IPR036188">
    <property type="entry name" value="FAD/NAD-bd_sf"/>
</dbReference>
<dbReference type="SUPFAM" id="SSF51905">
    <property type="entry name" value="FAD/NAD(P)-binding domain"/>
    <property type="match status" value="1"/>
</dbReference>
<reference evidence="2 3" key="1">
    <citation type="journal article" date="2015" name="Fungal Genet. Biol.">
        <title>Evolution of novel wood decay mechanisms in Agaricales revealed by the genome sequences of Fistulina hepatica and Cylindrobasidium torrendii.</title>
        <authorList>
            <person name="Floudas D."/>
            <person name="Held B.W."/>
            <person name="Riley R."/>
            <person name="Nagy L.G."/>
            <person name="Koehler G."/>
            <person name="Ransdell A.S."/>
            <person name="Younus H."/>
            <person name="Chow J."/>
            <person name="Chiniquy J."/>
            <person name="Lipzen A."/>
            <person name="Tritt A."/>
            <person name="Sun H."/>
            <person name="Haridas S."/>
            <person name="LaButti K."/>
            <person name="Ohm R.A."/>
            <person name="Kues U."/>
            <person name="Blanchette R.A."/>
            <person name="Grigoriev I.V."/>
            <person name="Minto R.E."/>
            <person name="Hibbett D.S."/>
        </authorList>
    </citation>
    <scope>NUCLEOTIDE SEQUENCE [LARGE SCALE GENOMIC DNA]</scope>
    <source>
        <strain evidence="2 3">ATCC 64428</strain>
    </source>
</reference>
<dbReference type="EMBL" id="KN881676">
    <property type="protein sequence ID" value="KIY50337.1"/>
    <property type="molecule type" value="Genomic_DNA"/>
</dbReference>
<evidence type="ECO:0000313" key="3">
    <source>
        <dbReference type="Proteomes" id="UP000054144"/>
    </source>
</evidence>
<evidence type="ECO:0000259" key="1">
    <source>
        <dbReference type="Pfam" id="PF07992"/>
    </source>
</evidence>
<dbReference type="PANTHER" id="PTHR43735">
    <property type="entry name" value="APOPTOSIS-INDUCING FACTOR 1"/>
    <property type="match status" value="1"/>
</dbReference>
<sequence length="385" mass="41996">MSTGATSKPNVVVIGGSYVGCRMVDLLAQQVHETHNVVLIEKNTHFRHLFAFPRISVVPGFTEQSCIPYTNAFHAAPPNSTSFVHAVATKILPDHVLLANGDSVLYDYLVLATGTGSPGALFSYTKPLVVDWFTALQKSVENAHDIAVIGGGAFGVQLALDIREYYPDKNVTLIHSRQQLMNRFHPELDRIATERLEKAQVKILRGSRVKLPESGLYPNDGSRFLVERQDGTTVEVDLALLCNGNVMLSAPMESLSPSSIDPDTKEIIVKSTMQIADDAYPHVFAVGDIARTGAVKAARPASVQAQIIADNIQTLISGKEEQLREYVPDPPAIHLSLGLRDSVKFRNPATPGGKPTIIFDQDGRLDMGCGRLWSMRAPGITDYKL</sequence>